<proteinExistence type="predicted"/>
<name>A0ABP0NS63_9DINO</name>
<dbReference type="Pfam" id="PF10294">
    <property type="entry name" value="Methyltransf_16"/>
    <property type="match status" value="1"/>
</dbReference>
<evidence type="ECO:0000313" key="3">
    <source>
        <dbReference type="Proteomes" id="UP001642484"/>
    </source>
</evidence>
<gene>
    <name evidence="2" type="ORF">CCMP2556_LOCUS32089</name>
</gene>
<dbReference type="SUPFAM" id="SSF53335">
    <property type="entry name" value="S-adenosyl-L-methionine-dependent methyltransferases"/>
    <property type="match status" value="1"/>
</dbReference>
<keyword evidence="3" id="KW-1185">Reference proteome</keyword>
<protein>
    <recommendedName>
        <fullName evidence="4">Calmodulin-lysine N-methyltransferase</fullName>
    </recommendedName>
</protein>
<keyword evidence="1" id="KW-1133">Transmembrane helix</keyword>
<sequence length="359" mass="39407">MTRWQQPQPSFWISWQSQTRLFLVVVGPFTIAASRWSIGNSTKILVICSSAMVLGQWLNLSQNCSSIRLCRSMIHKFFHQCGKHVLEIGAGVALVGLTCCACGAKVRLTDGENRLVKALEEHHGHHNELSFEVLDWNVDQGVEQFDVIVASDVLLCCCGAPEALPAVLSRRLKLDGKALLLNALRGARAQLLLGDNVFWKCRIGSERHVSLRVKNLRFLASLNEEALRSQARLCALLERSEGALLPEISVSQKGVIFDLVAQLLDFALAEASKHASNLSTAPARILERVMSFALALEHGKELAMPVDSRTQALKLASLIDTQLLCQVVTGPFRRRLLALSRSAMEATQLPAAAGVFLVV</sequence>
<evidence type="ECO:0008006" key="4">
    <source>
        <dbReference type="Google" id="ProtNLM"/>
    </source>
</evidence>
<evidence type="ECO:0000256" key="1">
    <source>
        <dbReference type="SAM" id="Phobius"/>
    </source>
</evidence>
<dbReference type="InterPro" id="IPR019410">
    <property type="entry name" value="Methyltransf_16"/>
</dbReference>
<dbReference type="InterPro" id="IPR029063">
    <property type="entry name" value="SAM-dependent_MTases_sf"/>
</dbReference>
<reference evidence="2 3" key="1">
    <citation type="submission" date="2024-02" db="EMBL/GenBank/DDBJ databases">
        <authorList>
            <person name="Chen Y."/>
            <person name="Shah S."/>
            <person name="Dougan E. K."/>
            <person name="Thang M."/>
            <person name="Chan C."/>
        </authorList>
    </citation>
    <scope>NUCLEOTIDE SEQUENCE [LARGE SCALE GENOMIC DNA]</scope>
</reference>
<keyword evidence="1" id="KW-0472">Membrane</keyword>
<keyword evidence="1" id="KW-0812">Transmembrane</keyword>
<dbReference type="EMBL" id="CAXAMN010021995">
    <property type="protein sequence ID" value="CAK9065259.1"/>
    <property type="molecule type" value="Genomic_DNA"/>
</dbReference>
<comment type="caution">
    <text evidence="2">The sequence shown here is derived from an EMBL/GenBank/DDBJ whole genome shotgun (WGS) entry which is preliminary data.</text>
</comment>
<organism evidence="2 3">
    <name type="scientific">Durusdinium trenchii</name>
    <dbReference type="NCBI Taxonomy" id="1381693"/>
    <lineage>
        <taxon>Eukaryota</taxon>
        <taxon>Sar</taxon>
        <taxon>Alveolata</taxon>
        <taxon>Dinophyceae</taxon>
        <taxon>Suessiales</taxon>
        <taxon>Symbiodiniaceae</taxon>
        <taxon>Durusdinium</taxon>
    </lineage>
</organism>
<dbReference type="Proteomes" id="UP001642484">
    <property type="component" value="Unassembled WGS sequence"/>
</dbReference>
<dbReference type="Gene3D" id="3.40.50.150">
    <property type="entry name" value="Vaccinia Virus protein VP39"/>
    <property type="match status" value="1"/>
</dbReference>
<dbReference type="PANTHER" id="PTHR14614">
    <property type="entry name" value="HEPATOCELLULAR CARCINOMA-ASSOCIATED ANTIGEN"/>
    <property type="match status" value="1"/>
</dbReference>
<feature type="transmembrane region" description="Helical" evidence="1">
    <location>
        <begin position="21"/>
        <end position="38"/>
    </location>
</feature>
<evidence type="ECO:0000313" key="2">
    <source>
        <dbReference type="EMBL" id="CAK9065259.1"/>
    </source>
</evidence>
<accession>A0ABP0NS63</accession>